<keyword evidence="5" id="KW-0539">Nucleus</keyword>
<feature type="region of interest" description="Disordered" evidence="7">
    <location>
        <begin position="169"/>
        <end position="198"/>
    </location>
</feature>
<evidence type="ECO:0000256" key="2">
    <source>
        <dbReference type="ARBA" id="ARBA00004496"/>
    </source>
</evidence>
<evidence type="ECO:0000313" key="9">
    <source>
        <dbReference type="EMBL" id="KAF4121289.1"/>
    </source>
</evidence>
<dbReference type="GO" id="GO:0005681">
    <property type="term" value="C:spliceosomal complex"/>
    <property type="evidence" value="ECO:0007669"/>
    <property type="project" value="TreeGrafter"/>
</dbReference>
<evidence type="ECO:0000256" key="4">
    <source>
        <dbReference type="ARBA" id="ARBA00023186"/>
    </source>
</evidence>
<feature type="domain" description="J" evidence="8">
    <location>
        <begin position="22"/>
        <end position="86"/>
    </location>
</feature>
<keyword evidence="4" id="KW-0143">Chaperone</keyword>
<dbReference type="InterPro" id="IPR052094">
    <property type="entry name" value="Pre-mRNA-splicing_ERAD"/>
</dbReference>
<keyword evidence="10" id="KW-1185">Reference proteome</keyword>
<dbReference type="InterPro" id="IPR001623">
    <property type="entry name" value="DnaJ_domain"/>
</dbReference>
<dbReference type="AlphaFoldDB" id="A0A9P4YUK0"/>
<feature type="region of interest" description="Disordered" evidence="7">
    <location>
        <begin position="114"/>
        <end position="133"/>
    </location>
</feature>
<dbReference type="CDD" id="cd06257">
    <property type="entry name" value="DnaJ"/>
    <property type="match status" value="1"/>
</dbReference>
<evidence type="ECO:0000256" key="5">
    <source>
        <dbReference type="ARBA" id="ARBA00023242"/>
    </source>
</evidence>
<keyword evidence="3" id="KW-0963">Cytoplasm</keyword>
<dbReference type="EMBL" id="JAANYQ010000013">
    <property type="protein sequence ID" value="KAF4121289.1"/>
    <property type="molecule type" value="Genomic_DNA"/>
</dbReference>
<gene>
    <name evidence="9" type="ORF">GMORB2_2251</name>
</gene>
<proteinExistence type="predicted"/>
<dbReference type="GO" id="GO:0005737">
    <property type="term" value="C:cytoplasm"/>
    <property type="evidence" value="ECO:0007669"/>
    <property type="project" value="UniProtKB-SubCell"/>
</dbReference>
<dbReference type="RefSeq" id="XP_035319941.1">
    <property type="nucleotide sequence ID" value="XM_035464231.1"/>
</dbReference>
<sequence>MADDNKADLVRFASEYADKDIDLFDLLGIDALTPKADIHRAWRKRSLKYHPDKAGEAFDASKWELFERARDVLSDESARLAYEQATKSKLLRRQERDALDRDRRRYADELEAAERAARQEREAKTQKDREAMDRERARLAEAQRMRDQEIKRQAEAEQEHDMLAEARRRVRERKEEKARRKMAKETNKAAGRPAGVPVNGVVLVPGDYVADLPDGDASKKQYWELVCDKLRAVQAARNLAGSEAAADDIRSAEASVHEARQRISLAEDKYRQETAA</sequence>
<evidence type="ECO:0000256" key="1">
    <source>
        <dbReference type="ARBA" id="ARBA00004123"/>
    </source>
</evidence>
<dbReference type="InterPro" id="IPR036869">
    <property type="entry name" value="J_dom_sf"/>
</dbReference>
<dbReference type="Gene3D" id="1.10.287.110">
    <property type="entry name" value="DnaJ domain"/>
    <property type="match status" value="1"/>
</dbReference>
<feature type="compositionally biased region" description="Basic and acidic residues" evidence="7">
    <location>
        <begin position="169"/>
        <end position="187"/>
    </location>
</feature>
<feature type="coiled-coil region" evidence="6">
    <location>
        <begin position="242"/>
        <end position="276"/>
    </location>
</feature>
<evidence type="ECO:0000259" key="8">
    <source>
        <dbReference type="PROSITE" id="PS50076"/>
    </source>
</evidence>
<evidence type="ECO:0000256" key="3">
    <source>
        <dbReference type="ARBA" id="ARBA00022490"/>
    </source>
</evidence>
<dbReference type="SMART" id="SM00271">
    <property type="entry name" value="DnaJ"/>
    <property type="match status" value="1"/>
</dbReference>
<dbReference type="PROSITE" id="PS50076">
    <property type="entry name" value="DNAJ_2"/>
    <property type="match status" value="1"/>
</dbReference>
<dbReference type="OrthoDB" id="376357at2759"/>
<protein>
    <submittedName>
        <fullName evidence="9">DnaJ-like protein subfamily C member 17</fullName>
    </submittedName>
</protein>
<organism evidence="9 10">
    <name type="scientific">Geosmithia morbida</name>
    <dbReference type="NCBI Taxonomy" id="1094350"/>
    <lineage>
        <taxon>Eukaryota</taxon>
        <taxon>Fungi</taxon>
        <taxon>Dikarya</taxon>
        <taxon>Ascomycota</taxon>
        <taxon>Pezizomycotina</taxon>
        <taxon>Sordariomycetes</taxon>
        <taxon>Hypocreomycetidae</taxon>
        <taxon>Hypocreales</taxon>
        <taxon>Bionectriaceae</taxon>
        <taxon>Geosmithia</taxon>
    </lineage>
</organism>
<evidence type="ECO:0000256" key="7">
    <source>
        <dbReference type="SAM" id="MobiDB-lite"/>
    </source>
</evidence>
<comment type="caution">
    <text evidence="9">The sequence shown here is derived from an EMBL/GenBank/DDBJ whole genome shotgun (WGS) entry which is preliminary data.</text>
</comment>
<dbReference type="Proteomes" id="UP000749293">
    <property type="component" value="Unassembled WGS sequence"/>
</dbReference>
<keyword evidence="6" id="KW-0175">Coiled coil</keyword>
<accession>A0A9P4YUK0</accession>
<name>A0A9P4YUK0_9HYPO</name>
<evidence type="ECO:0000256" key="6">
    <source>
        <dbReference type="SAM" id="Coils"/>
    </source>
</evidence>
<dbReference type="Pfam" id="PF00226">
    <property type="entry name" value="DnaJ"/>
    <property type="match status" value="1"/>
</dbReference>
<dbReference type="GeneID" id="55968481"/>
<dbReference type="PANTHER" id="PTHR44313:SF1">
    <property type="entry name" value="DNAJ HOMOLOG SUBFAMILY C MEMBER 17"/>
    <property type="match status" value="1"/>
</dbReference>
<dbReference type="PANTHER" id="PTHR44313">
    <property type="entry name" value="DNAJ HOMOLOG SUBFAMILY C MEMBER 17"/>
    <property type="match status" value="1"/>
</dbReference>
<reference evidence="9" key="1">
    <citation type="submission" date="2020-03" db="EMBL/GenBank/DDBJ databases">
        <title>Site-based positive gene gene selection in Geosmithia morbida across the United States reveals a broad range of putative effectors and factors for local host and environmental adapation.</title>
        <authorList>
            <person name="Onufrak A."/>
            <person name="Murdoch R.W."/>
            <person name="Gazis R."/>
            <person name="Huff M."/>
            <person name="Staton M."/>
            <person name="Klingeman W."/>
            <person name="Hadziabdic D."/>
        </authorList>
    </citation>
    <scope>NUCLEOTIDE SEQUENCE</scope>
    <source>
        <strain evidence="9">1262</strain>
    </source>
</reference>
<evidence type="ECO:0000313" key="10">
    <source>
        <dbReference type="Proteomes" id="UP000749293"/>
    </source>
</evidence>
<dbReference type="GO" id="GO:0000390">
    <property type="term" value="P:spliceosomal complex disassembly"/>
    <property type="evidence" value="ECO:0007669"/>
    <property type="project" value="TreeGrafter"/>
</dbReference>
<comment type="subcellular location">
    <subcellularLocation>
        <location evidence="2">Cytoplasm</location>
    </subcellularLocation>
    <subcellularLocation>
        <location evidence="1">Nucleus</location>
    </subcellularLocation>
</comment>
<dbReference type="SUPFAM" id="SSF46565">
    <property type="entry name" value="Chaperone J-domain"/>
    <property type="match status" value="1"/>
</dbReference>